<reference evidence="1" key="1">
    <citation type="submission" date="2018-11" db="EMBL/GenBank/DDBJ databases">
        <authorList>
            <consortium name="Pathogen Informatics"/>
        </authorList>
    </citation>
    <scope>NUCLEOTIDE SEQUENCE</scope>
</reference>
<evidence type="ECO:0000313" key="1">
    <source>
        <dbReference type="EMBL" id="VEL21197.1"/>
    </source>
</evidence>
<dbReference type="EMBL" id="CAAALY010050090">
    <property type="protein sequence ID" value="VEL21197.1"/>
    <property type="molecule type" value="Genomic_DNA"/>
</dbReference>
<accession>A0A448WVI1</accession>
<sequence>MPFCFQFLDRGQRRACPFSGAIDSVLDVRFYVTQAASSTSACRNRSGPFKPFDRGMWNIGLSSFISSSFFQGQQLSNAEIS</sequence>
<comment type="caution">
    <text evidence="1">The sequence shown here is derived from an EMBL/GenBank/DDBJ whole genome shotgun (WGS) entry which is preliminary data.</text>
</comment>
<gene>
    <name evidence="1" type="ORF">PXEA_LOCUS14637</name>
</gene>
<name>A0A448WVI1_9PLAT</name>
<proteinExistence type="predicted"/>
<organism evidence="1 2">
    <name type="scientific">Protopolystoma xenopodis</name>
    <dbReference type="NCBI Taxonomy" id="117903"/>
    <lineage>
        <taxon>Eukaryota</taxon>
        <taxon>Metazoa</taxon>
        <taxon>Spiralia</taxon>
        <taxon>Lophotrochozoa</taxon>
        <taxon>Platyhelminthes</taxon>
        <taxon>Monogenea</taxon>
        <taxon>Polyopisthocotylea</taxon>
        <taxon>Polystomatidea</taxon>
        <taxon>Polystomatidae</taxon>
        <taxon>Protopolystoma</taxon>
    </lineage>
</organism>
<protein>
    <submittedName>
        <fullName evidence="1">Uncharacterized protein</fullName>
    </submittedName>
</protein>
<keyword evidence="2" id="KW-1185">Reference proteome</keyword>
<dbReference type="AlphaFoldDB" id="A0A448WVI1"/>
<evidence type="ECO:0000313" key="2">
    <source>
        <dbReference type="Proteomes" id="UP000784294"/>
    </source>
</evidence>
<dbReference type="Proteomes" id="UP000784294">
    <property type="component" value="Unassembled WGS sequence"/>
</dbReference>